<gene>
    <name evidence="1" type="ORF">PSTT_02453</name>
</gene>
<dbReference type="AlphaFoldDB" id="A0A2S4VZM5"/>
<dbReference type="VEuPathDB" id="FungiDB:PSTT_02453"/>
<accession>A0A2S4VZM5</accession>
<dbReference type="Proteomes" id="UP000239156">
    <property type="component" value="Unassembled WGS sequence"/>
</dbReference>
<name>A0A2S4VZM5_9BASI</name>
<protein>
    <submittedName>
        <fullName evidence="1">Uncharacterized protein</fullName>
    </submittedName>
</protein>
<comment type="caution">
    <text evidence="1">The sequence shown here is derived from an EMBL/GenBank/DDBJ whole genome shotgun (WGS) entry which is preliminary data.</text>
</comment>
<reference evidence="1" key="1">
    <citation type="submission" date="2017-12" db="EMBL/GenBank/DDBJ databases">
        <title>Gene loss provides genomic basis for host adaptation in cereal stripe rust fungi.</title>
        <authorList>
            <person name="Xia C."/>
        </authorList>
    </citation>
    <scope>NUCLEOTIDE SEQUENCE [LARGE SCALE GENOMIC DNA]</scope>
    <source>
        <strain evidence="1">93-210</strain>
    </source>
</reference>
<evidence type="ECO:0000313" key="1">
    <source>
        <dbReference type="EMBL" id="POW14958.1"/>
    </source>
</evidence>
<sequence>MATLPPRLERRRLDGPASEMYSLEEATRGIESANYIAMEERARSLAVVNDESDEMGSGNERPVHPFSVFGLVNINLPISLEGVELDRENEENPCHFSTLLSGWSATHPQLPNDPITSLLKFKLKAASKSHCYALRLQESTSTINCLQKEVTQLPEAVNLQVICLQKHSQHVQNTLSHRDGENPDKDDNLSAQIKSLVRSYYPLGFLDPISFAYC</sequence>
<dbReference type="EMBL" id="PKSL01000015">
    <property type="protein sequence ID" value="POW14958.1"/>
    <property type="molecule type" value="Genomic_DNA"/>
</dbReference>
<proteinExistence type="predicted"/>
<organism evidence="1 2">
    <name type="scientific">Puccinia striiformis</name>
    <dbReference type="NCBI Taxonomy" id="27350"/>
    <lineage>
        <taxon>Eukaryota</taxon>
        <taxon>Fungi</taxon>
        <taxon>Dikarya</taxon>
        <taxon>Basidiomycota</taxon>
        <taxon>Pucciniomycotina</taxon>
        <taxon>Pucciniomycetes</taxon>
        <taxon>Pucciniales</taxon>
        <taxon>Pucciniaceae</taxon>
        <taxon>Puccinia</taxon>
    </lineage>
</organism>
<evidence type="ECO:0000313" key="2">
    <source>
        <dbReference type="Proteomes" id="UP000239156"/>
    </source>
</evidence>
<dbReference type="VEuPathDB" id="FungiDB:PSHT_10791"/>
<keyword evidence="2" id="KW-1185">Reference proteome</keyword>